<dbReference type="GO" id="GO:0008270">
    <property type="term" value="F:zinc ion binding"/>
    <property type="evidence" value="ECO:0007669"/>
    <property type="project" value="InterPro"/>
</dbReference>
<gene>
    <name evidence="5" type="ORF">SAMN05444167_3957</name>
</gene>
<dbReference type="InterPro" id="IPR004026">
    <property type="entry name" value="Ada_DNA_repair_Zn-bd"/>
</dbReference>
<dbReference type="Gene3D" id="3.40.10.10">
    <property type="entry name" value="DNA Methylphosphotriester Repair Domain"/>
    <property type="match status" value="1"/>
</dbReference>
<dbReference type="InterPro" id="IPR035451">
    <property type="entry name" value="Ada-like_dom_sf"/>
</dbReference>
<reference evidence="5 6" key="1">
    <citation type="submission" date="2016-10" db="EMBL/GenBank/DDBJ databases">
        <authorList>
            <person name="de Groot N.N."/>
        </authorList>
    </citation>
    <scope>NUCLEOTIDE SEQUENCE [LARGE SCALE GENOMIC DNA]</scope>
    <source>
        <strain evidence="5 6">GAS232</strain>
    </source>
</reference>
<feature type="transmembrane region" description="Helical" evidence="3">
    <location>
        <begin position="382"/>
        <end position="400"/>
    </location>
</feature>
<keyword evidence="3" id="KW-1133">Transmembrane helix</keyword>
<keyword evidence="3" id="KW-0812">Transmembrane</keyword>
<dbReference type="GO" id="GO:0006281">
    <property type="term" value="P:DNA repair"/>
    <property type="evidence" value="ECO:0007669"/>
    <property type="project" value="InterPro"/>
</dbReference>
<dbReference type="RefSeq" id="WP_156785220.1">
    <property type="nucleotide sequence ID" value="NZ_LT629690.1"/>
</dbReference>
<dbReference type="PROSITE" id="PS50011">
    <property type="entry name" value="PROTEIN_KINASE_DOM"/>
    <property type="match status" value="1"/>
</dbReference>
<dbReference type="OrthoDB" id="2485468at2"/>
<dbReference type="InterPro" id="IPR000719">
    <property type="entry name" value="Prot_kinase_dom"/>
</dbReference>
<accession>A0A1G7QQ84</accession>
<dbReference type="AlphaFoldDB" id="A0A1G7QQ84"/>
<sequence length="573" mass="62819">MPTGPWPSSRDYVEAVQNPGVAFQDPDLRTSVPAIDRLGMPFVTSGQFAYVFKLNTSSSKAQAVRCFRGAVGDRQDRYQKIDDHLDKVSAPCFVSFEYDPQGILVGGQRYPIQVMEWIGGYPLDVYLPNVLGRKDMLKFLADQWLKALATLRDGGMAHGDLQHGNVIVDESNSLRLVDLDGMYVPSMVGWKSSELGHRHYQHPKRSAEYFDATLDNFSGLVIHLSLLALGEQPSLWQEFHDENLIFVKSDFEAPQASKLLGKIKLIGGDCKRLAEALEKACSEDPSRCPSVLDLIGTVPSKLPSWMINSPVVAVQQSTREVKPGQVPPPVVSNSFPFADQRKSAGKPWYLATSAGVTPQPQVTFTTVLQPVKMSVREVARQTVAHAFLGVFAIWLIIPLLRMPFVWLGASSLTATWLAIVAYLTTCSVLAYRRVARGIKPPLASPSANVSVVQAVSAPPPAVRPVPNATLGAVPVQSSRLIQKYSLLGSHQAGFSNPASRPQPKPQPGLTPRKVITRSPVAIPNPLVGSSIRLIYHRPSCKWALKISQRNRVRFSSEVDAKARGYRPCSVCSP</sequence>
<name>A0A1G7QQ84_9BACT</name>
<feature type="transmembrane region" description="Helical" evidence="3">
    <location>
        <begin position="406"/>
        <end position="431"/>
    </location>
</feature>
<proteinExistence type="predicted"/>
<dbReference type="Gene3D" id="1.10.510.10">
    <property type="entry name" value="Transferase(Phosphotransferase) domain 1"/>
    <property type="match status" value="1"/>
</dbReference>
<dbReference type="GO" id="GO:0003677">
    <property type="term" value="F:DNA binding"/>
    <property type="evidence" value="ECO:0007669"/>
    <property type="project" value="InterPro"/>
</dbReference>
<dbReference type="GO" id="GO:0005524">
    <property type="term" value="F:ATP binding"/>
    <property type="evidence" value="ECO:0007669"/>
    <property type="project" value="InterPro"/>
</dbReference>
<feature type="region of interest" description="Disordered" evidence="2">
    <location>
        <begin position="493"/>
        <end position="513"/>
    </location>
</feature>
<dbReference type="SUPFAM" id="SSF57884">
    <property type="entry name" value="Ada DNA repair protein, N-terminal domain (N-Ada 10)"/>
    <property type="match status" value="1"/>
</dbReference>
<keyword evidence="3" id="KW-0472">Membrane</keyword>
<dbReference type="SUPFAM" id="SSF56112">
    <property type="entry name" value="Protein kinase-like (PK-like)"/>
    <property type="match status" value="1"/>
</dbReference>
<evidence type="ECO:0000313" key="5">
    <source>
        <dbReference type="EMBL" id="SDG00662.1"/>
    </source>
</evidence>
<evidence type="ECO:0000256" key="2">
    <source>
        <dbReference type="SAM" id="MobiDB-lite"/>
    </source>
</evidence>
<keyword evidence="1" id="KW-0010">Activator</keyword>
<dbReference type="Proteomes" id="UP000182427">
    <property type="component" value="Chromosome I"/>
</dbReference>
<dbReference type="GO" id="GO:0004672">
    <property type="term" value="F:protein kinase activity"/>
    <property type="evidence" value="ECO:0007669"/>
    <property type="project" value="InterPro"/>
</dbReference>
<keyword evidence="6" id="KW-1185">Reference proteome</keyword>
<evidence type="ECO:0000256" key="1">
    <source>
        <dbReference type="ARBA" id="ARBA00023159"/>
    </source>
</evidence>
<dbReference type="Pfam" id="PF02805">
    <property type="entry name" value="Ada_Zn_binding"/>
    <property type="match status" value="1"/>
</dbReference>
<feature type="domain" description="Protein kinase" evidence="4">
    <location>
        <begin position="37"/>
        <end position="306"/>
    </location>
</feature>
<evidence type="ECO:0000256" key="3">
    <source>
        <dbReference type="SAM" id="Phobius"/>
    </source>
</evidence>
<evidence type="ECO:0000259" key="4">
    <source>
        <dbReference type="PROSITE" id="PS50011"/>
    </source>
</evidence>
<dbReference type="GO" id="GO:0008168">
    <property type="term" value="F:methyltransferase activity"/>
    <property type="evidence" value="ECO:0007669"/>
    <property type="project" value="InterPro"/>
</dbReference>
<protein>
    <submittedName>
        <fullName evidence="5">Metal binding domain of Ada</fullName>
    </submittedName>
</protein>
<dbReference type="InterPro" id="IPR011009">
    <property type="entry name" value="Kinase-like_dom_sf"/>
</dbReference>
<dbReference type="GO" id="GO:0006355">
    <property type="term" value="P:regulation of DNA-templated transcription"/>
    <property type="evidence" value="ECO:0007669"/>
    <property type="project" value="InterPro"/>
</dbReference>
<evidence type="ECO:0000313" key="6">
    <source>
        <dbReference type="Proteomes" id="UP000182427"/>
    </source>
</evidence>
<organism evidence="5 6">
    <name type="scientific">Terriglobus roseus</name>
    <dbReference type="NCBI Taxonomy" id="392734"/>
    <lineage>
        <taxon>Bacteria</taxon>
        <taxon>Pseudomonadati</taxon>
        <taxon>Acidobacteriota</taxon>
        <taxon>Terriglobia</taxon>
        <taxon>Terriglobales</taxon>
        <taxon>Acidobacteriaceae</taxon>
        <taxon>Terriglobus</taxon>
    </lineage>
</organism>
<dbReference type="EMBL" id="LT629690">
    <property type="protein sequence ID" value="SDG00662.1"/>
    <property type="molecule type" value="Genomic_DNA"/>
</dbReference>